<reference evidence="1" key="1">
    <citation type="submission" date="2023-04" db="EMBL/GenBank/DDBJ databases">
        <title>Ambrosiozyma monospora NBRC 10751.</title>
        <authorList>
            <person name="Ichikawa N."/>
            <person name="Sato H."/>
            <person name="Tonouchi N."/>
        </authorList>
    </citation>
    <scope>NUCLEOTIDE SEQUENCE</scope>
    <source>
        <strain evidence="1">NBRC 10751</strain>
    </source>
</reference>
<evidence type="ECO:0000313" key="1">
    <source>
        <dbReference type="EMBL" id="GME85305.1"/>
    </source>
</evidence>
<protein>
    <submittedName>
        <fullName evidence="1">Unnamed protein product</fullName>
    </submittedName>
</protein>
<accession>A0ACB5TBY1</accession>
<keyword evidence="2" id="KW-1185">Reference proteome</keyword>
<organism evidence="1 2">
    <name type="scientific">Ambrosiozyma monospora</name>
    <name type="common">Yeast</name>
    <name type="synonym">Endomycopsis monosporus</name>
    <dbReference type="NCBI Taxonomy" id="43982"/>
    <lineage>
        <taxon>Eukaryota</taxon>
        <taxon>Fungi</taxon>
        <taxon>Dikarya</taxon>
        <taxon>Ascomycota</taxon>
        <taxon>Saccharomycotina</taxon>
        <taxon>Pichiomycetes</taxon>
        <taxon>Pichiales</taxon>
        <taxon>Pichiaceae</taxon>
        <taxon>Ambrosiozyma</taxon>
    </lineage>
</organism>
<proteinExistence type="predicted"/>
<dbReference type="Proteomes" id="UP001165064">
    <property type="component" value="Unassembled WGS sequence"/>
</dbReference>
<gene>
    <name evidence="1" type="ORF">Amon02_000752100</name>
</gene>
<evidence type="ECO:0000313" key="2">
    <source>
        <dbReference type="Proteomes" id="UP001165064"/>
    </source>
</evidence>
<sequence length="210" mass="23188">MQFYNSLFVLSLMASVSQSMTLADRPLMVTKPQRQVMVTNEKRENNNLQEQEQKQHAFTALQRWSPDSANTIAEVEATTTESPASATTILQADGKTLVGTVIPVVTILPTPFTKTHQSTNSWKMYQSTTVASTDSANGDVKQIKTVEGKWTTETVDHLETYYSTVSSESTYWLTLYPESLSEPSTLTTSVVDQGTAITIAEESFKTSSLV</sequence>
<name>A0ACB5TBY1_AMBMO</name>
<dbReference type="EMBL" id="BSXS01006279">
    <property type="protein sequence ID" value="GME85305.1"/>
    <property type="molecule type" value="Genomic_DNA"/>
</dbReference>
<comment type="caution">
    <text evidence="1">The sequence shown here is derived from an EMBL/GenBank/DDBJ whole genome shotgun (WGS) entry which is preliminary data.</text>
</comment>